<feature type="region of interest" description="Disordered" evidence="7">
    <location>
        <begin position="1"/>
        <end position="22"/>
    </location>
</feature>
<feature type="region of interest" description="Disordered" evidence="7">
    <location>
        <begin position="137"/>
        <end position="165"/>
    </location>
</feature>
<dbReference type="Gene3D" id="1.10.10.60">
    <property type="entry name" value="Homeodomain-like"/>
    <property type="match status" value="1"/>
</dbReference>
<dbReference type="EMBL" id="JAQQAF010000004">
    <property type="protein sequence ID" value="KAJ8491586.1"/>
    <property type="molecule type" value="Genomic_DNA"/>
</dbReference>
<sequence length="260" mass="31691">MDLHRQRLNPYALVNPPPPESVERFPQWTHDETRELLAIRAQLDRSFTETKRNKPLWEATSSMLQQKGFFRTPDQCKSKWKNLVTRFKGIESAEGEIGKQFPFYEEMRRIFSDRMERLLVFEKEKGKGVQVRIKEWEEEAEEDEEEEEEEGKAEESKKRRKVTRKKNLEGEVTDALREFMRRQLEMEARWAEAAEAREAERRTREEEWRRVMESLQEERMEMEKRWREREEERRAREEARAERRHALVMALLDKLAQKYL</sequence>
<dbReference type="CDD" id="cd12203">
    <property type="entry name" value="GT1"/>
    <property type="match status" value="1"/>
</dbReference>
<keyword evidence="10" id="KW-1185">Reference proteome</keyword>
<dbReference type="FunFam" id="1.10.10.60:FF:000032">
    <property type="entry name" value="Zinc finger and SCAN domain-containing 20"/>
    <property type="match status" value="1"/>
</dbReference>
<feature type="compositionally biased region" description="Acidic residues" evidence="7">
    <location>
        <begin position="137"/>
        <end position="152"/>
    </location>
</feature>
<evidence type="ECO:0000256" key="4">
    <source>
        <dbReference type="ARBA" id="ARBA00023163"/>
    </source>
</evidence>
<reference evidence="9 10" key="1">
    <citation type="submission" date="2022-12" db="EMBL/GenBank/DDBJ databases">
        <title>Chromosome-scale assembly of the Ensete ventricosum genome.</title>
        <authorList>
            <person name="Dussert Y."/>
            <person name="Stocks J."/>
            <person name="Wendawek A."/>
            <person name="Woldeyes F."/>
            <person name="Nichols R.A."/>
            <person name="Borrell J.S."/>
        </authorList>
    </citation>
    <scope>NUCLEOTIDE SEQUENCE [LARGE SCALE GENOMIC DNA]</scope>
    <source>
        <strain evidence="10">cv. Maze</strain>
        <tissue evidence="9">Seeds</tissue>
    </source>
</reference>
<keyword evidence="5" id="KW-0539">Nucleus</keyword>
<evidence type="ECO:0000256" key="6">
    <source>
        <dbReference type="SAM" id="Coils"/>
    </source>
</evidence>
<evidence type="ECO:0000256" key="5">
    <source>
        <dbReference type="ARBA" id="ARBA00023242"/>
    </source>
</evidence>
<dbReference type="InterPro" id="IPR044822">
    <property type="entry name" value="Myb_DNA-bind_4"/>
</dbReference>
<keyword evidence="3" id="KW-0238">DNA-binding</keyword>
<dbReference type="PROSITE" id="PS50090">
    <property type="entry name" value="MYB_LIKE"/>
    <property type="match status" value="1"/>
</dbReference>
<dbReference type="SMART" id="SM00717">
    <property type="entry name" value="SANT"/>
    <property type="match status" value="1"/>
</dbReference>
<dbReference type="GO" id="GO:0005634">
    <property type="term" value="C:nucleus"/>
    <property type="evidence" value="ECO:0007669"/>
    <property type="project" value="UniProtKB-SubCell"/>
</dbReference>
<comment type="caution">
    <text evidence="9">The sequence shown here is derived from an EMBL/GenBank/DDBJ whole genome shotgun (WGS) entry which is preliminary data.</text>
</comment>
<feature type="domain" description="Myb-like" evidence="8">
    <location>
        <begin position="28"/>
        <end position="84"/>
    </location>
</feature>
<dbReference type="Proteomes" id="UP001222027">
    <property type="component" value="Unassembled WGS sequence"/>
</dbReference>
<dbReference type="Pfam" id="PF13837">
    <property type="entry name" value="Myb_DNA-bind_4"/>
    <property type="match status" value="1"/>
</dbReference>
<feature type="coiled-coil region" evidence="6">
    <location>
        <begin position="205"/>
        <end position="232"/>
    </location>
</feature>
<accession>A0AAV8R3J5</accession>
<keyword evidence="6" id="KW-0175">Coiled coil</keyword>
<evidence type="ECO:0000259" key="8">
    <source>
        <dbReference type="PROSITE" id="PS50090"/>
    </source>
</evidence>
<name>A0AAV8R3J5_ENSVE</name>
<evidence type="ECO:0000313" key="9">
    <source>
        <dbReference type="EMBL" id="KAJ8491586.1"/>
    </source>
</evidence>
<evidence type="ECO:0000256" key="2">
    <source>
        <dbReference type="ARBA" id="ARBA00023015"/>
    </source>
</evidence>
<evidence type="ECO:0000256" key="7">
    <source>
        <dbReference type="SAM" id="MobiDB-lite"/>
    </source>
</evidence>
<keyword evidence="4" id="KW-0804">Transcription</keyword>
<gene>
    <name evidence="9" type="ORF">OPV22_013307</name>
</gene>
<keyword evidence="2" id="KW-0805">Transcription regulation</keyword>
<dbReference type="PANTHER" id="PTHR21654:SF66">
    <property type="entry name" value="TRIHELIX TRANSCRIPTION FACTOR GT-3B"/>
    <property type="match status" value="1"/>
</dbReference>
<comment type="subcellular location">
    <subcellularLocation>
        <location evidence="1">Nucleus</location>
    </subcellularLocation>
</comment>
<evidence type="ECO:0000313" key="10">
    <source>
        <dbReference type="Proteomes" id="UP001222027"/>
    </source>
</evidence>
<organism evidence="9 10">
    <name type="scientific">Ensete ventricosum</name>
    <name type="common">Abyssinian banana</name>
    <name type="synonym">Musa ensete</name>
    <dbReference type="NCBI Taxonomy" id="4639"/>
    <lineage>
        <taxon>Eukaryota</taxon>
        <taxon>Viridiplantae</taxon>
        <taxon>Streptophyta</taxon>
        <taxon>Embryophyta</taxon>
        <taxon>Tracheophyta</taxon>
        <taxon>Spermatophyta</taxon>
        <taxon>Magnoliopsida</taxon>
        <taxon>Liliopsida</taxon>
        <taxon>Zingiberales</taxon>
        <taxon>Musaceae</taxon>
        <taxon>Ensete</taxon>
    </lineage>
</organism>
<evidence type="ECO:0000256" key="3">
    <source>
        <dbReference type="ARBA" id="ARBA00023125"/>
    </source>
</evidence>
<dbReference type="GO" id="GO:0006355">
    <property type="term" value="P:regulation of DNA-templated transcription"/>
    <property type="evidence" value="ECO:0007669"/>
    <property type="project" value="UniProtKB-ARBA"/>
</dbReference>
<dbReference type="AlphaFoldDB" id="A0AAV8R3J5"/>
<evidence type="ECO:0000256" key="1">
    <source>
        <dbReference type="ARBA" id="ARBA00004123"/>
    </source>
</evidence>
<protein>
    <recommendedName>
        <fullName evidence="8">Myb-like domain-containing protein</fullName>
    </recommendedName>
</protein>
<dbReference type="InterPro" id="IPR001005">
    <property type="entry name" value="SANT/Myb"/>
</dbReference>
<proteinExistence type="predicted"/>
<dbReference type="PANTHER" id="PTHR21654">
    <property type="entry name" value="FI21293P1"/>
    <property type="match status" value="1"/>
</dbReference>
<dbReference type="GO" id="GO:0003677">
    <property type="term" value="F:DNA binding"/>
    <property type="evidence" value="ECO:0007669"/>
    <property type="project" value="UniProtKB-KW"/>
</dbReference>